<dbReference type="OrthoDB" id="4077055at2"/>
<dbReference type="SMR" id="A0A1I4US63"/>
<dbReference type="Proteomes" id="UP000199339">
    <property type="component" value="Unassembled WGS sequence"/>
</dbReference>
<dbReference type="PANTHER" id="PTHR40279:SF3">
    <property type="entry name" value="4-AMINOBENZOATE SYNTHASE"/>
    <property type="match status" value="1"/>
</dbReference>
<reference evidence="3" key="1">
    <citation type="submission" date="2016-10" db="EMBL/GenBank/DDBJ databases">
        <authorList>
            <person name="Varghese N."/>
            <person name="Submissions S."/>
        </authorList>
    </citation>
    <scope>NUCLEOTIDE SEQUENCE [LARGE SCALE GENOMIC DNA]</scope>
    <source>
        <strain evidence="3">CGMCC 1.6775</strain>
    </source>
</reference>
<sequence>MTVLAKDFQENDFKVMQRSSGVSESVKAYLDQKVEEILAHRSVNHPFLAWYGENALSKEQEKQLYLETNAYFKYLPFYVANISTITRDEAVLREVLHNSTDELGTQKSHSDMFAQFLDMLDITSEDIEAYEPLESSVALNEGIKEIYNSLPLERALGALFADETQSAAMCSRYNEGLKNQGYDARTRHFWELHIEAEIGHSNAIYNILGPYVTDDEGKERFESGIAHYLQLMEKFWDNVELRVQETAAACA</sequence>
<evidence type="ECO:0000313" key="3">
    <source>
        <dbReference type="Proteomes" id="UP000199339"/>
    </source>
</evidence>
<dbReference type="PANTHER" id="PTHR40279">
    <property type="entry name" value="PQQC-LIKE PROTEIN"/>
    <property type="match status" value="1"/>
</dbReference>
<name>A0A1I4US63_9GAMM</name>
<dbReference type="SMART" id="SM01236">
    <property type="entry name" value="Haem_oxygenase_2"/>
    <property type="match status" value="1"/>
</dbReference>
<dbReference type="RefSeq" id="WP_092001198.1">
    <property type="nucleotide sequence ID" value="NZ_FOUR01000003.1"/>
</dbReference>
<dbReference type="Pfam" id="PF14518">
    <property type="entry name" value="Haem_oxygenas_2"/>
    <property type="match status" value="1"/>
</dbReference>
<dbReference type="EMBL" id="FOUR01000003">
    <property type="protein sequence ID" value="SFM91819.1"/>
    <property type="molecule type" value="Genomic_DNA"/>
</dbReference>
<keyword evidence="1" id="KW-0560">Oxidoreductase</keyword>
<dbReference type="AlphaFoldDB" id="A0A1I4US63"/>
<evidence type="ECO:0000256" key="1">
    <source>
        <dbReference type="ARBA" id="ARBA00023002"/>
    </source>
</evidence>
<accession>A0A1I4US63</accession>
<dbReference type="SUPFAM" id="SSF48613">
    <property type="entry name" value="Heme oxygenase-like"/>
    <property type="match status" value="1"/>
</dbReference>
<protein>
    <submittedName>
        <fullName evidence="2">Pyrroloquinoline-quinone synthase</fullName>
    </submittedName>
</protein>
<dbReference type="GO" id="GO:0016491">
    <property type="term" value="F:oxidoreductase activity"/>
    <property type="evidence" value="ECO:0007669"/>
    <property type="project" value="UniProtKB-KW"/>
</dbReference>
<keyword evidence="3" id="KW-1185">Reference proteome</keyword>
<evidence type="ECO:0000313" key="2">
    <source>
        <dbReference type="EMBL" id="SFM91819.1"/>
    </source>
</evidence>
<organism evidence="2 3">
    <name type="scientific">Marinobacter pelagius</name>
    <dbReference type="NCBI Taxonomy" id="379482"/>
    <lineage>
        <taxon>Bacteria</taxon>
        <taxon>Pseudomonadati</taxon>
        <taxon>Pseudomonadota</taxon>
        <taxon>Gammaproteobacteria</taxon>
        <taxon>Pseudomonadales</taxon>
        <taxon>Marinobacteraceae</taxon>
        <taxon>Marinobacter</taxon>
    </lineage>
</organism>
<gene>
    <name evidence="2" type="ORF">SAMN04487961_1542</name>
</gene>
<proteinExistence type="predicted"/>
<dbReference type="InterPro" id="IPR016084">
    <property type="entry name" value="Haem_Oase-like_multi-hlx"/>
</dbReference>
<dbReference type="InterPro" id="IPR039068">
    <property type="entry name" value="PqqC-like"/>
</dbReference>
<dbReference type="Gene3D" id="1.20.910.10">
    <property type="entry name" value="Heme oxygenase-like"/>
    <property type="match status" value="1"/>
</dbReference>